<dbReference type="Proteomes" id="UP000001203">
    <property type="component" value="Chromosome circular"/>
</dbReference>
<dbReference type="KEGG" id="cyt:cce_4597"/>
<proteinExistence type="predicted"/>
<evidence type="ECO:0000313" key="2">
    <source>
        <dbReference type="Proteomes" id="UP000001203"/>
    </source>
</evidence>
<dbReference type="EMBL" id="CP000806">
    <property type="protein sequence ID" value="ACB53945.1"/>
    <property type="molecule type" value="Genomic_DNA"/>
</dbReference>
<dbReference type="HOGENOM" id="CLU_3403096_0_0_3"/>
<sequence>MKLPFLNKDNLTTEQQIELMTQRLQEKFNL</sequence>
<gene>
    <name evidence="1" type="ordered locus">cce_4597</name>
</gene>
<protein>
    <submittedName>
        <fullName evidence="1">Uncharacterized protein</fullName>
    </submittedName>
</protein>
<organism evidence="1 2">
    <name type="scientific">Crocosphaera subtropica (strain ATCC 51142 / BH68)</name>
    <name type="common">Cyanothece sp. (strain ATCC 51142)</name>
    <dbReference type="NCBI Taxonomy" id="43989"/>
    <lineage>
        <taxon>Bacteria</taxon>
        <taxon>Bacillati</taxon>
        <taxon>Cyanobacteriota</taxon>
        <taxon>Cyanophyceae</taxon>
        <taxon>Oscillatoriophycideae</taxon>
        <taxon>Chroococcales</taxon>
        <taxon>Aphanothecaceae</taxon>
        <taxon>Crocosphaera</taxon>
        <taxon>Crocosphaera subtropica</taxon>
    </lineage>
</organism>
<reference evidence="1 2" key="1">
    <citation type="journal article" date="2008" name="Proc. Natl. Acad. Sci. U.S.A.">
        <title>The genome of Cyanothece 51142, a unicellular diazotrophic cyanobacterium important in the marine nitrogen cycle.</title>
        <authorList>
            <person name="Welsh E.A."/>
            <person name="Liberton M."/>
            <person name="Stoeckel J."/>
            <person name="Loh T."/>
            <person name="Elvitigala T."/>
            <person name="Wang C."/>
            <person name="Wollam A."/>
            <person name="Fulton R.S."/>
            <person name="Clifton S.W."/>
            <person name="Jacobs J.M."/>
            <person name="Aurora R."/>
            <person name="Ghosh B.K."/>
            <person name="Sherman L.A."/>
            <person name="Smith R.D."/>
            <person name="Wilson R.K."/>
            <person name="Pakrasi H.B."/>
        </authorList>
    </citation>
    <scope>NUCLEOTIDE SEQUENCE [LARGE SCALE GENOMIC DNA]</scope>
    <source>
        <strain evidence="2">ATCC 51142 / BH68</strain>
    </source>
</reference>
<accession>B1WVF5</accession>
<dbReference type="AlphaFoldDB" id="B1WVF5"/>
<evidence type="ECO:0000313" key="1">
    <source>
        <dbReference type="EMBL" id="ACB53945.1"/>
    </source>
</evidence>
<keyword evidence="2" id="KW-1185">Reference proteome</keyword>
<name>B1WVF5_CROS5</name>
<dbReference type="STRING" id="43989.cce_4597"/>